<dbReference type="GO" id="GO:0016705">
    <property type="term" value="F:oxidoreductase activity, acting on paired donors, with incorporation or reduction of molecular oxygen"/>
    <property type="evidence" value="ECO:0007669"/>
    <property type="project" value="InterPro"/>
</dbReference>
<organism evidence="7 8">
    <name type="scientific">Actinomadura harenae</name>
    <dbReference type="NCBI Taxonomy" id="2483351"/>
    <lineage>
        <taxon>Bacteria</taxon>
        <taxon>Bacillati</taxon>
        <taxon>Actinomycetota</taxon>
        <taxon>Actinomycetes</taxon>
        <taxon>Streptosporangiales</taxon>
        <taxon>Thermomonosporaceae</taxon>
        <taxon>Actinomadura</taxon>
    </lineage>
</organism>
<evidence type="ECO:0000256" key="2">
    <source>
        <dbReference type="ARBA" id="ARBA00010617"/>
    </source>
</evidence>
<feature type="binding site" description="axial binding residue" evidence="5">
    <location>
        <position position="377"/>
    </location>
    <ligand>
        <name>heme</name>
        <dbReference type="ChEBI" id="CHEBI:30413"/>
    </ligand>
    <ligandPart>
        <name>Fe</name>
        <dbReference type="ChEBI" id="CHEBI:18248"/>
    </ligandPart>
</feature>
<keyword evidence="3 5" id="KW-0479">Metal-binding</keyword>
<dbReference type="EMBL" id="RFFG01000001">
    <property type="protein sequence ID" value="RMI47868.1"/>
    <property type="molecule type" value="Genomic_DNA"/>
</dbReference>
<evidence type="ECO:0000256" key="5">
    <source>
        <dbReference type="PIRSR" id="PIRSR602403-1"/>
    </source>
</evidence>
<protein>
    <submittedName>
        <fullName evidence="7">Cytochrome P450</fullName>
    </submittedName>
</protein>
<gene>
    <name evidence="7" type="ORF">EBO15_00845</name>
</gene>
<reference evidence="7 8" key="1">
    <citation type="submission" date="2018-10" db="EMBL/GenBank/DDBJ databases">
        <title>Isolation from soil.</title>
        <authorList>
            <person name="Hu J."/>
        </authorList>
    </citation>
    <scope>NUCLEOTIDE SEQUENCE [LARGE SCALE GENOMIC DNA]</scope>
    <source>
        <strain evidence="7 8">NEAU-Ht49</strain>
    </source>
</reference>
<dbReference type="InterPro" id="IPR001128">
    <property type="entry name" value="Cyt_P450"/>
</dbReference>
<dbReference type="InterPro" id="IPR002403">
    <property type="entry name" value="Cyt_P450_E_grp-IV"/>
</dbReference>
<evidence type="ECO:0000256" key="6">
    <source>
        <dbReference type="RuleBase" id="RU000461"/>
    </source>
</evidence>
<dbReference type="PRINTS" id="PR00385">
    <property type="entry name" value="P450"/>
</dbReference>
<dbReference type="PROSITE" id="PS00086">
    <property type="entry name" value="CYTOCHROME_P450"/>
    <property type="match status" value="1"/>
</dbReference>
<dbReference type="InterPro" id="IPR036396">
    <property type="entry name" value="Cyt_P450_sf"/>
</dbReference>
<dbReference type="PRINTS" id="PR00465">
    <property type="entry name" value="EP450IV"/>
</dbReference>
<comment type="similarity">
    <text evidence="2 6">Belongs to the cytochrome P450 family.</text>
</comment>
<dbReference type="GO" id="GO:0020037">
    <property type="term" value="F:heme binding"/>
    <property type="evidence" value="ECO:0007669"/>
    <property type="project" value="InterPro"/>
</dbReference>
<accession>A0A3M2MKE0</accession>
<dbReference type="GO" id="GO:0004497">
    <property type="term" value="F:monooxygenase activity"/>
    <property type="evidence" value="ECO:0007669"/>
    <property type="project" value="UniProtKB-KW"/>
</dbReference>
<dbReference type="Pfam" id="PF00067">
    <property type="entry name" value="p450"/>
    <property type="match status" value="1"/>
</dbReference>
<proteinExistence type="inferred from homology"/>
<name>A0A3M2MKE0_9ACTN</name>
<dbReference type="InterPro" id="IPR017972">
    <property type="entry name" value="Cyt_P450_CS"/>
</dbReference>
<dbReference type="Proteomes" id="UP000282674">
    <property type="component" value="Unassembled WGS sequence"/>
</dbReference>
<dbReference type="AlphaFoldDB" id="A0A3M2MKE0"/>
<keyword evidence="4 5" id="KW-0408">Iron</keyword>
<sequence length="429" mass="46860">MRPHRRVSAPESPSRQADRIAFLTEGTARHGDFWRFASHVYVAASAELAKEAYRRTGKDFKVPDGMFRLPDQVRRALPAGAFLPNSIAPARSHFGHSAVSRSVGVLATEAARTADLWPTDQAVPVLPALRRMFSRMGAHYCFGVDAAPLMHVEAALARARESAPPRTLYLPTPTRRRLQRRLGALAGRIGALMEERLRQGRTAEPDLLGVMIESSLRHGTPPGVNITFPLAVILLASQEQPTRAGGWHLLGLARHPDLADRIADEAALLPDDPRKITAADLARLTHADAFVRETLRHYPPIWLSTRLATTSTRVGEHRLDSGDRLMLSPYLIHHDERYHADPERFDPDRWLCPDAASGGDAAATGGYVPFGAGPRLCPGAALAGVELTLLVALTARALRLSCPSPEPFRLTTAGALTPSDLRLVFSHRA</sequence>
<comment type="cofactor">
    <cofactor evidence="1 5">
        <name>heme</name>
        <dbReference type="ChEBI" id="CHEBI:30413"/>
    </cofactor>
</comment>
<dbReference type="SUPFAM" id="SSF48264">
    <property type="entry name" value="Cytochrome P450"/>
    <property type="match status" value="1"/>
</dbReference>
<keyword evidence="6" id="KW-0560">Oxidoreductase</keyword>
<evidence type="ECO:0000256" key="1">
    <source>
        <dbReference type="ARBA" id="ARBA00001971"/>
    </source>
</evidence>
<evidence type="ECO:0000256" key="3">
    <source>
        <dbReference type="ARBA" id="ARBA00022723"/>
    </source>
</evidence>
<evidence type="ECO:0000313" key="7">
    <source>
        <dbReference type="EMBL" id="RMI47868.1"/>
    </source>
</evidence>
<evidence type="ECO:0000256" key="4">
    <source>
        <dbReference type="ARBA" id="ARBA00023004"/>
    </source>
</evidence>
<dbReference type="GO" id="GO:0005506">
    <property type="term" value="F:iron ion binding"/>
    <property type="evidence" value="ECO:0007669"/>
    <property type="project" value="InterPro"/>
</dbReference>
<comment type="caution">
    <text evidence="7">The sequence shown here is derived from an EMBL/GenBank/DDBJ whole genome shotgun (WGS) entry which is preliminary data.</text>
</comment>
<dbReference type="InterPro" id="IPR050121">
    <property type="entry name" value="Cytochrome_P450_monoxygenase"/>
</dbReference>
<keyword evidence="5 6" id="KW-0349">Heme</keyword>
<evidence type="ECO:0000313" key="8">
    <source>
        <dbReference type="Proteomes" id="UP000282674"/>
    </source>
</evidence>
<keyword evidence="6" id="KW-0503">Monooxygenase</keyword>
<dbReference type="Gene3D" id="1.10.630.10">
    <property type="entry name" value="Cytochrome P450"/>
    <property type="match status" value="1"/>
</dbReference>
<dbReference type="PANTHER" id="PTHR24305:SF166">
    <property type="entry name" value="CYTOCHROME P450 12A4, MITOCHONDRIAL-RELATED"/>
    <property type="match status" value="1"/>
</dbReference>
<dbReference type="PANTHER" id="PTHR24305">
    <property type="entry name" value="CYTOCHROME P450"/>
    <property type="match status" value="1"/>
</dbReference>
<keyword evidence="8" id="KW-1185">Reference proteome</keyword>